<keyword evidence="4 6" id="KW-0067">ATP-binding</keyword>
<dbReference type="PANTHER" id="PTHR43335:SF4">
    <property type="entry name" value="ABC TRANSPORTER, ATP-BINDING PROTEIN"/>
    <property type="match status" value="1"/>
</dbReference>
<protein>
    <submittedName>
        <fullName evidence="6">ABC transporter ATP-binding protein</fullName>
    </submittedName>
</protein>
<keyword evidence="7" id="KW-1185">Reference proteome</keyword>
<name>A0ABN6ZPY9_9CREN</name>
<evidence type="ECO:0000256" key="1">
    <source>
        <dbReference type="ARBA" id="ARBA00005417"/>
    </source>
</evidence>
<keyword evidence="3" id="KW-0547">Nucleotide-binding</keyword>
<dbReference type="EMBL" id="AP028907">
    <property type="protein sequence ID" value="BES82269.1"/>
    <property type="molecule type" value="Genomic_DNA"/>
</dbReference>
<evidence type="ECO:0000313" key="7">
    <source>
        <dbReference type="Proteomes" id="UP001341135"/>
    </source>
</evidence>
<evidence type="ECO:0000256" key="2">
    <source>
        <dbReference type="ARBA" id="ARBA00022448"/>
    </source>
</evidence>
<dbReference type="Proteomes" id="UP001341135">
    <property type="component" value="Chromosome"/>
</dbReference>
<dbReference type="Gene3D" id="3.40.50.300">
    <property type="entry name" value="P-loop containing nucleotide triphosphate hydrolases"/>
    <property type="match status" value="1"/>
</dbReference>
<dbReference type="RefSeq" id="WP_338249431.1">
    <property type="nucleotide sequence ID" value="NZ_AP028907.1"/>
</dbReference>
<dbReference type="GeneID" id="89289846"/>
<feature type="domain" description="ABC transporter" evidence="5">
    <location>
        <begin position="5"/>
        <end position="234"/>
    </location>
</feature>
<dbReference type="InterPro" id="IPR003439">
    <property type="entry name" value="ABC_transporter-like_ATP-bd"/>
</dbReference>
<organism evidence="6 7">
    <name type="scientific">Pyrodictium abyssi</name>
    <dbReference type="NCBI Taxonomy" id="54256"/>
    <lineage>
        <taxon>Archaea</taxon>
        <taxon>Thermoproteota</taxon>
        <taxon>Thermoprotei</taxon>
        <taxon>Desulfurococcales</taxon>
        <taxon>Pyrodictiaceae</taxon>
        <taxon>Pyrodictium</taxon>
    </lineage>
</organism>
<comment type="similarity">
    <text evidence="1">Belongs to the ABC transporter superfamily.</text>
</comment>
<accession>A0ABN6ZPY9</accession>
<dbReference type="PANTHER" id="PTHR43335">
    <property type="entry name" value="ABC TRANSPORTER, ATP-BINDING PROTEIN"/>
    <property type="match status" value="1"/>
</dbReference>
<evidence type="ECO:0000259" key="5">
    <source>
        <dbReference type="PROSITE" id="PS50893"/>
    </source>
</evidence>
<keyword evidence="2" id="KW-0813">Transport</keyword>
<evidence type="ECO:0000256" key="4">
    <source>
        <dbReference type="ARBA" id="ARBA00022840"/>
    </source>
</evidence>
<dbReference type="InterPro" id="IPR027417">
    <property type="entry name" value="P-loop_NTPase"/>
</dbReference>
<reference evidence="6 7" key="1">
    <citation type="submission" date="2023-09" db="EMBL/GenBank/DDBJ databases">
        <title>Pyrofollis japonicus gen. nov. sp. nov., a novel member of the family Pyrodictiaceae isolated from the Iheya North hydrothermal field.</title>
        <authorList>
            <person name="Miyazaki U."/>
            <person name="Sanari M."/>
            <person name="Tame A."/>
            <person name="Kitajima M."/>
            <person name="Okamoto A."/>
            <person name="Sawayama S."/>
            <person name="Miyazaki J."/>
            <person name="Takai K."/>
            <person name="Nakagawa S."/>
        </authorList>
    </citation>
    <scope>NUCLEOTIDE SEQUENCE [LARGE SCALE GENOMIC DNA]</scope>
    <source>
        <strain evidence="6 7">AV2</strain>
    </source>
</reference>
<dbReference type="Pfam" id="PF00005">
    <property type="entry name" value="ABC_tran"/>
    <property type="match status" value="1"/>
</dbReference>
<gene>
    <name evidence="6" type="ORF">PABY_18360</name>
</gene>
<dbReference type="InterPro" id="IPR003593">
    <property type="entry name" value="AAA+_ATPase"/>
</dbReference>
<evidence type="ECO:0000313" key="6">
    <source>
        <dbReference type="EMBL" id="BES82269.1"/>
    </source>
</evidence>
<proteinExistence type="inferred from homology"/>
<dbReference type="CDD" id="cd03230">
    <property type="entry name" value="ABC_DR_subfamily_A"/>
    <property type="match status" value="1"/>
</dbReference>
<dbReference type="PROSITE" id="PS50893">
    <property type="entry name" value="ABC_TRANSPORTER_2"/>
    <property type="match status" value="1"/>
</dbReference>
<dbReference type="GO" id="GO:0005524">
    <property type="term" value="F:ATP binding"/>
    <property type="evidence" value="ECO:0007669"/>
    <property type="project" value="UniProtKB-KW"/>
</dbReference>
<sequence length="309" mass="33075">MGLAVVFENVWKIFPGGAAALQGASFSIPEGALAGIVGPNGSGKTTSLRLAMGFATPTRGRVEVLGVVPWNSGEVRARIGYLPERPVYPLNVSVEKLLVHGARLLGLPDPYGEARRWARVVGLTGYLSARIGSLSRGYLQRLGLAYALLGEPELMLLDEPTTNLDPAARLEILDLIRSIGSDLSTTIVVSTHILPEMQRVANYLVVLVQGRVAVHGPLPELVKRYRAEGVYEISTAPRAARRAAARLIAEDVVRGVEVVGDSRLLVKARPGPEVEELLSRLKAEGLVESYTLRTGSIEQLYVSITGGGA</sequence>
<evidence type="ECO:0000256" key="3">
    <source>
        <dbReference type="ARBA" id="ARBA00022741"/>
    </source>
</evidence>
<dbReference type="SMART" id="SM00382">
    <property type="entry name" value="AAA"/>
    <property type="match status" value="1"/>
</dbReference>
<dbReference type="SUPFAM" id="SSF52540">
    <property type="entry name" value="P-loop containing nucleoside triphosphate hydrolases"/>
    <property type="match status" value="1"/>
</dbReference>